<reference evidence="8" key="1">
    <citation type="submission" date="2015-09" db="EMBL/GenBank/DDBJ databases">
        <authorList>
            <consortium name="Pathogen Informatics"/>
        </authorList>
    </citation>
    <scope>NUCLEOTIDE SEQUENCE [LARGE SCALE GENOMIC DNA]</scope>
    <source>
        <strain evidence="8">Lake Konstanz</strain>
    </source>
</reference>
<dbReference type="SUPFAM" id="SSF56112">
    <property type="entry name" value="Protein kinase-like (PK-like)"/>
    <property type="match status" value="1"/>
</dbReference>
<keyword evidence="1" id="KW-0723">Serine/threonine-protein kinase</keyword>
<keyword evidence="7" id="KW-0418">Kinase</keyword>
<dbReference type="InterPro" id="IPR000719">
    <property type="entry name" value="Prot_kinase_dom"/>
</dbReference>
<keyword evidence="2 4" id="KW-0547">Nucleotide-binding</keyword>
<organism evidence="7 8">
    <name type="scientific">Bodo saltans</name>
    <name type="common">Flagellated protozoan</name>
    <dbReference type="NCBI Taxonomy" id="75058"/>
    <lineage>
        <taxon>Eukaryota</taxon>
        <taxon>Discoba</taxon>
        <taxon>Euglenozoa</taxon>
        <taxon>Kinetoplastea</taxon>
        <taxon>Metakinetoplastina</taxon>
        <taxon>Eubodonida</taxon>
        <taxon>Bodonidae</taxon>
        <taxon>Bodo</taxon>
    </lineage>
</organism>
<dbReference type="Pfam" id="PF00069">
    <property type="entry name" value="Pkinase"/>
    <property type="match status" value="1"/>
</dbReference>
<feature type="compositionally biased region" description="Low complexity" evidence="5">
    <location>
        <begin position="152"/>
        <end position="170"/>
    </location>
</feature>
<sequence length="536" mass="59023">MSLIGGRYQTETPLGEGAYGTLFLVVDLHTPGQPFRALKKMRCSTQAMVMREIGILRRLIDRFNIIGLSDVVSRDEHPLFPFMVMEYAPMDLRKFHNAFFCGDVRHSEEFGCIFAAPDAAPGTTPGTTVASPIGEGAYGRPAFTERMDESSTGKSDSGSSPLGSPSDSISTVPASIDPASPITQQIAPPPRPRGNPHSSGIPLWIVKKIVRDIINGCVELHKLGVVHRDLKPENILIMPFGDAIAAAHEGQHPHVHECRSATTGCGVASSDIAMWIHHKYCRGSCCCPQYAAWNEALAMTPGPGPRAGTTSEWAKFQTDIGVRNTIVWAAHSTANFPTAMSPIAKIGDFGSARVVADNYYGTRDPQYYHVPDDYKSAWERGHTYGITTQAYRAPEMLFQGAYAEPSDMFSVGCILFEMLTGRRFLEVRRMSNGNDDMSDWQFAIATFRRLGRPTPQQWSSIAGEAWHSSYRENIPVTGGDGRNLGDLQYHRHQLSEITTPEGCDLLVQLLTYDPADRITAEAALHHPFFHDGLHDE</sequence>
<evidence type="ECO:0000313" key="7">
    <source>
        <dbReference type="EMBL" id="CUF82653.1"/>
    </source>
</evidence>
<dbReference type="SMART" id="SM00220">
    <property type="entry name" value="S_TKc"/>
    <property type="match status" value="1"/>
</dbReference>
<dbReference type="GO" id="GO:0051301">
    <property type="term" value="P:cell division"/>
    <property type="evidence" value="ECO:0007669"/>
    <property type="project" value="UniProtKB-KW"/>
</dbReference>
<keyword evidence="7" id="KW-0132">Cell division</keyword>
<evidence type="ECO:0000259" key="6">
    <source>
        <dbReference type="PROSITE" id="PS50011"/>
    </source>
</evidence>
<dbReference type="InterPro" id="IPR050117">
    <property type="entry name" value="MAPK"/>
</dbReference>
<evidence type="ECO:0000256" key="3">
    <source>
        <dbReference type="ARBA" id="ARBA00022840"/>
    </source>
</evidence>
<dbReference type="InterPro" id="IPR001245">
    <property type="entry name" value="Ser-Thr/Tyr_kinase_cat_dom"/>
</dbReference>
<dbReference type="PROSITE" id="PS00107">
    <property type="entry name" value="PROTEIN_KINASE_ATP"/>
    <property type="match status" value="1"/>
</dbReference>
<keyword evidence="3 4" id="KW-0067">ATP-binding</keyword>
<evidence type="ECO:0000256" key="1">
    <source>
        <dbReference type="ARBA" id="ARBA00022527"/>
    </source>
</evidence>
<feature type="region of interest" description="Disordered" evidence="5">
    <location>
        <begin position="146"/>
        <end position="198"/>
    </location>
</feature>
<keyword evidence="8" id="KW-1185">Reference proteome</keyword>
<accession>A0A0S4IP95</accession>
<dbReference type="Gene3D" id="1.10.510.10">
    <property type="entry name" value="Transferase(Phosphotransferase) domain 1"/>
    <property type="match status" value="1"/>
</dbReference>
<dbReference type="PANTHER" id="PTHR24055">
    <property type="entry name" value="MITOGEN-ACTIVATED PROTEIN KINASE"/>
    <property type="match status" value="1"/>
</dbReference>
<proteinExistence type="predicted"/>
<dbReference type="InterPro" id="IPR017441">
    <property type="entry name" value="Protein_kinase_ATP_BS"/>
</dbReference>
<evidence type="ECO:0000313" key="8">
    <source>
        <dbReference type="Proteomes" id="UP000051952"/>
    </source>
</evidence>
<dbReference type="GO" id="GO:0004674">
    <property type="term" value="F:protein serine/threonine kinase activity"/>
    <property type="evidence" value="ECO:0007669"/>
    <property type="project" value="UniProtKB-KW"/>
</dbReference>
<dbReference type="InterPro" id="IPR011009">
    <property type="entry name" value="Kinase-like_dom_sf"/>
</dbReference>
<feature type="domain" description="Protein kinase" evidence="6">
    <location>
        <begin position="8"/>
        <end position="529"/>
    </location>
</feature>
<dbReference type="GO" id="GO:0005524">
    <property type="term" value="F:ATP binding"/>
    <property type="evidence" value="ECO:0007669"/>
    <property type="project" value="UniProtKB-UniRule"/>
</dbReference>
<feature type="region of interest" description="Disordered" evidence="5">
    <location>
        <begin position="121"/>
        <end position="140"/>
    </location>
</feature>
<feature type="compositionally biased region" description="Low complexity" evidence="5">
    <location>
        <begin position="121"/>
        <end position="132"/>
    </location>
</feature>
<dbReference type="VEuPathDB" id="TriTrypDB:BSAL_66060"/>
<dbReference type="Gene3D" id="3.30.200.20">
    <property type="entry name" value="Phosphorylase Kinase, domain 1"/>
    <property type="match status" value="1"/>
</dbReference>
<dbReference type="AlphaFoldDB" id="A0A0S4IP95"/>
<gene>
    <name evidence="7" type="ORF">BSAL_66060</name>
</gene>
<keyword evidence="7" id="KW-0808">Transferase</keyword>
<keyword evidence="7" id="KW-0131">Cell cycle</keyword>
<dbReference type="Pfam" id="PF07714">
    <property type="entry name" value="PK_Tyr_Ser-Thr"/>
    <property type="match status" value="1"/>
</dbReference>
<evidence type="ECO:0000256" key="5">
    <source>
        <dbReference type="SAM" id="MobiDB-lite"/>
    </source>
</evidence>
<protein>
    <submittedName>
        <fullName evidence="7">Cell division control protein kinase, putative</fullName>
    </submittedName>
</protein>
<evidence type="ECO:0000256" key="4">
    <source>
        <dbReference type="PROSITE-ProRule" id="PRU10141"/>
    </source>
</evidence>
<dbReference type="PROSITE" id="PS00108">
    <property type="entry name" value="PROTEIN_KINASE_ST"/>
    <property type="match status" value="1"/>
</dbReference>
<feature type="binding site" evidence="4">
    <location>
        <position position="39"/>
    </location>
    <ligand>
        <name>ATP</name>
        <dbReference type="ChEBI" id="CHEBI:30616"/>
    </ligand>
</feature>
<dbReference type="EMBL" id="CYKH01000418">
    <property type="protein sequence ID" value="CUF82653.1"/>
    <property type="molecule type" value="Genomic_DNA"/>
</dbReference>
<dbReference type="Proteomes" id="UP000051952">
    <property type="component" value="Unassembled WGS sequence"/>
</dbReference>
<dbReference type="InterPro" id="IPR008271">
    <property type="entry name" value="Ser/Thr_kinase_AS"/>
</dbReference>
<dbReference type="OrthoDB" id="272515at2759"/>
<dbReference type="PROSITE" id="PS50011">
    <property type="entry name" value="PROTEIN_KINASE_DOM"/>
    <property type="match status" value="1"/>
</dbReference>
<dbReference type="OMA" id="YCAPEMM"/>
<evidence type="ECO:0000256" key="2">
    <source>
        <dbReference type="ARBA" id="ARBA00022741"/>
    </source>
</evidence>
<name>A0A0S4IP95_BODSA</name>